<accession>A0A2S9XT49</accession>
<dbReference type="AlphaFoldDB" id="A0A2S9XT49"/>
<feature type="chain" id="PRO_5015467068" description="Lipoprotein" evidence="2">
    <location>
        <begin position="26"/>
        <end position="286"/>
    </location>
</feature>
<feature type="region of interest" description="Disordered" evidence="1">
    <location>
        <begin position="23"/>
        <end position="62"/>
    </location>
</feature>
<dbReference type="OrthoDB" id="5509865at2"/>
<proteinExistence type="predicted"/>
<protein>
    <recommendedName>
        <fullName evidence="5">Lipoprotein</fullName>
    </recommendedName>
</protein>
<comment type="caution">
    <text evidence="3">The sequence shown here is derived from an EMBL/GenBank/DDBJ whole genome shotgun (WGS) entry which is preliminary data.</text>
</comment>
<evidence type="ECO:0000313" key="4">
    <source>
        <dbReference type="Proteomes" id="UP000238823"/>
    </source>
</evidence>
<evidence type="ECO:0000313" key="3">
    <source>
        <dbReference type="EMBL" id="PRP96048.1"/>
    </source>
</evidence>
<keyword evidence="2" id="KW-0732">Signal</keyword>
<gene>
    <name evidence="3" type="ORF">ENSA7_68620</name>
</gene>
<dbReference type="EMBL" id="PVNL01000135">
    <property type="protein sequence ID" value="PRP96048.1"/>
    <property type="molecule type" value="Genomic_DNA"/>
</dbReference>
<evidence type="ECO:0000256" key="1">
    <source>
        <dbReference type="SAM" id="MobiDB-lite"/>
    </source>
</evidence>
<dbReference type="Proteomes" id="UP000238823">
    <property type="component" value="Unassembled WGS sequence"/>
</dbReference>
<name>A0A2S9XT49_9BACT</name>
<organism evidence="3 4">
    <name type="scientific">Enhygromyxa salina</name>
    <dbReference type="NCBI Taxonomy" id="215803"/>
    <lineage>
        <taxon>Bacteria</taxon>
        <taxon>Pseudomonadati</taxon>
        <taxon>Myxococcota</taxon>
        <taxon>Polyangia</taxon>
        <taxon>Nannocystales</taxon>
        <taxon>Nannocystaceae</taxon>
        <taxon>Enhygromyxa</taxon>
    </lineage>
</organism>
<feature type="signal peptide" evidence="2">
    <location>
        <begin position="1"/>
        <end position="25"/>
    </location>
</feature>
<evidence type="ECO:0000256" key="2">
    <source>
        <dbReference type="SAM" id="SignalP"/>
    </source>
</evidence>
<reference evidence="3 4" key="1">
    <citation type="submission" date="2018-03" db="EMBL/GenBank/DDBJ databases">
        <title>Draft Genome Sequences of the Obligatory Marine Myxobacteria Enhygromyxa salina SWB007.</title>
        <authorList>
            <person name="Poehlein A."/>
            <person name="Moghaddam J.A."/>
            <person name="Harms H."/>
            <person name="Alanjari M."/>
            <person name="Koenig G.M."/>
            <person name="Daniel R."/>
            <person name="Schaeberle T.F."/>
        </authorList>
    </citation>
    <scope>NUCLEOTIDE SEQUENCE [LARGE SCALE GENOMIC DNA]</scope>
    <source>
        <strain evidence="3 4">SWB007</strain>
    </source>
</reference>
<dbReference type="RefSeq" id="WP_106093676.1">
    <property type="nucleotide sequence ID" value="NZ_PVNL01000135.1"/>
</dbReference>
<evidence type="ECO:0008006" key="5">
    <source>
        <dbReference type="Google" id="ProtNLM"/>
    </source>
</evidence>
<sequence>MNTRLPTTLISLLTLAALAVAPACKKEPTVQPDDVETGDADADPEPEPPEVEPLPPQDPDPAAISSLYQRYLQGEYEAVAASAAELRDTMTSDTQVRANAMAGSLLALAAVEAVPEDAKVAAQQAVQDGERLGDVEVQQLAAIAHATYLVRVHEAATGQTELEAALALGGPYKSLNHLMLAEAHLNQAFGEGEEDTQIKHPERLDQAQAEYEAALDGTAPLLDGAAHEGLAAVAKYKRDKDAVCVHAQQAEDLYAANNASDYIREVPSLLAQDSRCKKFKKAESPE</sequence>
<feature type="compositionally biased region" description="Acidic residues" evidence="1">
    <location>
        <begin position="33"/>
        <end position="50"/>
    </location>
</feature>